<reference evidence="2 3" key="1">
    <citation type="submission" date="2023-10" db="EMBL/GenBank/DDBJ databases">
        <title>Genomes of two closely related lineages of the louse Polyplax serrata with different host specificities.</title>
        <authorList>
            <person name="Martinu J."/>
            <person name="Tarabai H."/>
            <person name="Stefka J."/>
            <person name="Hypsa V."/>
        </authorList>
    </citation>
    <scope>NUCLEOTIDE SEQUENCE [LARGE SCALE GENOMIC DNA]</scope>
    <source>
        <strain evidence="2">HR10_N</strain>
    </source>
</reference>
<dbReference type="InterPro" id="IPR025714">
    <property type="entry name" value="Methyltranfer_dom"/>
</dbReference>
<proteinExistence type="predicted"/>
<protein>
    <recommendedName>
        <fullName evidence="1">Methyltransferase domain-containing protein</fullName>
    </recommendedName>
</protein>
<evidence type="ECO:0000259" key="1">
    <source>
        <dbReference type="Pfam" id="PF13679"/>
    </source>
</evidence>
<gene>
    <name evidence="2" type="ORF">RUM43_007397</name>
</gene>
<organism evidence="2 3">
    <name type="scientific">Polyplax serrata</name>
    <name type="common">Common mouse louse</name>
    <dbReference type="NCBI Taxonomy" id="468196"/>
    <lineage>
        <taxon>Eukaryota</taxon>
        <taxon>Metazoa</taxon>
        <taxon>Ecdysozoa</taxon>
        <taxon>Arthropoda</taxon>
        <taxon>Hexapoda</taxon>
        <taxon>Insecta</taxon>
        <taxon>Pterygota</taxon>
        <taxon>Neoptera</taxon>
        <taxon>Paraneoptera</taxon>
        <taxon>Psocodea</taxon>
        <taxon>Troctomorpha</taxon>
        <taxon>Phthiraptera</taxon>
        <taxon>Anoplura</taxon>
        <taxon>Polyplacidae</taxon>
        <taxon>Polyplax</taxon>
    </lineage>
</organism>
<feature type="domain" description="Methyltransferase" evidence="1">
    <location>
        <begin position="131"/>
        <end position="297"/>
    </location>
</feature>
<dbReference type="InterPro" id="IPR052220">
    <property type="entry name" value="METTL25"/>
</dbReference>
<evidence type="ECO:0000313" key="3">
    <source>
        <dbReference type="Proteomes" id="UP001372834"/>
    </source>
</evidence>
<dbReference type="SUPFAM" id="SSF53335">
    <property type="entry name" value="S-adenosyl-L-methionine-dependent methyltransferases"/>
    <property type="match status" value="1"/>
</dbReference>
<dbReference type="Pfam" id="PF13679">
    <property type="entry name" value="Methyltransf_32"/>
    <property type="match status" value="1"/>
</dbReference>
<dbReference type="Proteomes" id="UP001372834">
    <property type="component" value="Unassembled WGS sequence"/>
</dbReference>
<sequence length="488" mass="56222">MSWIMDVKVQLTRLLNFFEPLKCLANSHCSAMFTENLWEKNVPQKIQEELSTFESQEDFIKMFSEFLKTGCSTEYFHNRPNLMTFLKNVENFSLGHDKNYISSVTTLEKLLLKSGNHQGKDFTLEQFMTLKKLHEVRITSKIAAMASDMMDSSHIVDIGVGKGYLSYIMVLHHSCKVLGLDASQVKTCGAIKRSEKVAQIWRDGVFTEGNVDFQCVNKKTKKEYLNEHYKVAITYVTPDTNLREMVEEKFSEQVRGITLTGLHTCGNLAPTCLKLFINDPSVNSLVNIGCCYHLLSEEFCERNESQDFGFPMSKFLKSQNYSLGRNARMLASHSLDRMSTTTNLDEDYSTVSMFYRSIVETFLKTRKEPLNCEIKLKKLAKKCPSFHEYFVKVVKKFNLDIEVTEEYSSELYRKFEDRKPIFMAYNLLRVSLSPVVEAIVLLDRFLYLLENGIDNVYLVKLFNLEISPRGFGIVAWKDVNKKVPMSTG</sequence>
<dbReference type="PANTHER" id="PTHR12496:SF9">
    <property type="entry name" value="METHYLTRANSFERASE-LIKE PROTEIN 25-RELATED"/>
    <property type="match status" value="1"/>
</dbReference>
<dbReference type="InterPro" id="IPR029063">
    <property type="entry name" value="SAM-dependent_MTases_sf"/>
</dbReference>
<dbReference type="AlphaFoldDB" id="A0AAN8PX54"/>
<evidence type="ECO:0000313" key="2">
    <source>
        <dbReference type="EMBL" id="KAK6639127.1"/>
    </source>
</evidence>
<comment type="caution">
    <text evidence="2">The sequence shown here is derived from an EMBL/GenBank/DDBJ whole genome shotgun (WGS) entry which is preliminary data.</text>
</comment>
<dbReference type="PANTHER" id="PTHR12496">
    <property type="entry name" value="CGI-41 METHYLTRANSFERASE"/>
    <property type="match status" value="1"/>
</dbReference>
<dbReference type="EMBL" id="JAWJWE010000003">
    <property type="protein sequence ID" value="KAK6639127.1"/>
    <property type="molecule type" value="Genomic_DNA"/>
</dbReference>
<dbReference type="Gene3D" id="3.40.50.150">
    <property type="entry name" value="Vaccinia Virus protein VP39"/>
    <property type="match status" value="1"/>
</dbReference>
<accession>A0AAN8PX54</accession>
<name>A0AAN8PX54_POLSC</name>